<dbReference type="Proteomes" id="UP000198757">
    <property type="component" value="Unassembled WGS sequence"/>
</dbReference>
<accession>A0A1G6VFL9</accession>
<proteinExistence type="predicted"/>
<gene>
    <name evidence="1" type="ORF">SAMN04487894_1102</name>
</gene>
<protein>
    <submittedName>
        <fullName evidence="1">Uncharacterized protein</fullName>
    </submittedName>
</protein>
<dbReference type="STRING" id="1285928.SAMN04487894_1102"/>
<dbReference type="RefSeq" id="WP_090391374.1">
    <property type="nucleotide sequence ID" value="NZ_FMZO01000010.1"/>
</dbReference>
<organism evidence="1 2">
    <name type="scientific">Niabella drilacis (strain DSM 25811 / CCM 8410 / CCUG 62505 / LMG 26954 / E90)</name>
    <dbReference type="NCBI Taxonomy" id="1285928"/>
    <lineage>
        <taxon>Bacteria</taxon>
        <taxon>Pseudomonadati</taxon>
        <taxon>Bacteroidota</taxon>
        <taxon>Chitinophagia</taxon>
        <taxon>Chitinophagales</taxon>
        <taxon>Chitinophagaceae</taxon>
        <taxon>Niabella</taxon>
    </lineage>
</organism>
<evidence type="ECO:0000313" key="2">
    <source>
        <dbReference type="Proteomes" id="UP000198757"/>
    </source>
</evidence>
<sequence length="66" mass="7324">MFHIDIYGEQLGENRGGKGTGLRPERKLRSTTGVDFAKKAPSGGSTTIYTNPETNFVLNFPENPYF</sequence>
<evidence type="ECO:0000313" key="1">
    <source>
        <dbReference type="EMBL" id="SDD52308.1"/>
    </source>
</evidence>
<name>A0A1G6VFL9_NIADE</name>
<dbReference type="AlphaFoldDB" id="A0A1G6VFL9"/>
<dbReference type="EMBL" id="FMZO01000010">
    <property type="protein sequence ID" value="SDD52308.1"/>
    <property type="molecule type" value="Genomic_DNA"/>
</dbReference>
<reference evidence="2" key="1">
    <citation type="submission" date="2016-10" db="EMBL/GenBank/DDBJ databases">
        <authorList>
            <person name="Varghese N."/>
            <person name="Submissions S."/>
        </authorList>
    </citation>
    <scope>NUCLEOTIDE SEQUENCE [LARGE SCALE GENOMIC DNA]</scope>
    <source>
        <strain evidence="2">DSM 25811 / CCM 8410 / LMG 26954 / E90</strain>
    </source>
</reference>
<keyword evidence="2" id="KW-1185">Reference proteome</keyword>